<dbReference type="GO" id="GO:0016872">
    <property type="term" value="F:intramolecular lyase activity"/>
    <property type="evidence" value="ECO:0007669"/>
    <property type="project" value="InterPro"/>
</dbReference>
<evidence type="ECO:0000313" key="10">
    <source>
        <dbReference type="EMBL" id="GGL61826.1"/>
    </source>
</evidence>
<feature type="transmembrane region" description="Helical" evidence="8">
    <location>
        <begin position="85"/>
        <end position="106"/>
    </location>
</feature>
<evidence type="ECO:0000256" key="6">
    <source>
        <dbReference type="ARBA" id="ARBA00023136"/>
    </source>
</evidence>
<comment type="pathway">
    <text evidence="2">Carotenoid biosynthesis.</text>
</comment>
<dbReference type="Proteomes" id="UP000613840">
    <property type="component" value="Unassembled WGS sequence"/>
</dbReference>
<gene>
    <name evidence="10" type="ORF">GCM10011575_20460</name>
</gene>
<evidence type="ECO:0000256" key="8">
    <source>
        <dbReference type="SAM" id="Phobius"/>
    </source>
</evidence>
<keyword evidence="6 8" id="KW-0472">Membrane</keyword>
<reference evidence="10" key="1">
    <citation type="journal article" date="2014" name="Int. J. Syst. Evol. Microbiol.">
        <title>Complete genome sequence of Corynebacterium casei LMG S-19264T (=DSM 44701T), isolated from a smear-ripened cheese.</title>
        <authorList>
            <consortium name="US DOE Joint Genome Institute (JGI-PGF)"/>
            <person name="Walter F."/>
            <person name="Albersmeier A."/>
            <person name="Kalinowski J."/>
            <person name="Ruckert C."/>
        </authorList>
    </citation>
    <scope>NUCLEOTIDE SEQUENCE</scope>
    <source>
        <strain evidence="10">CGMCC 4.7306</strain>
    </source>
</reference>
<name>A0A917W2N3_9ACTN</name>
<keyword evidence="3 8" id="KW-0812">Transmembrane</keyword>
<sequence length="122" mass="13396">MLIIVAGHLQYLSLLALCVLVTLPLEIFLGARVYRRPGRLLITLLPVVVIFSAWDVVGVVGDHWSYNPAYITGLRIFGVLPIEELAFFVVIPLCGLLAYSVLGRLLPRRTPSRRGGTSVPDA</sequence>
<comment type="caution">
    <text evidence="10">The sequence shown here is derived from an EMBL/GenBank/DDBJ whole genome shotgun (WGS) entry which is preliminary data.</text>
</comment>
<accession>A0A917W2N3</accession>
<feature type="transmembrane region" description="Helical" evidence="8">
    <location>
        <begin position="41"/>
        <end position="65"/>
    </location>
</feature>
<keyword evidence="4" id="KW-0125">Carotenoid biosynthesis</keyword>
<evidence type="ECO:0000256" key="5">
    <source>
        <dbReference type="ARBA" id="ARBA00022989"/>
    </source>
</evidence>
<evidence type="ECO:0000256" key="2">
    <source>
        <dbReference type="ARBA" id="ARBA00004829"/>
    </source>
</evidence>
<organism evidence="10 11">
    <name type="scientific">Microlunatus endophyticus</name>
    <dbReference type="NCBI Taxonomy" id="1716077"/>
    <lineage>
        <taxon>Bacteria</taxon>
        <taxon>Bacillati</taxon>
        <taxon>Actinomycetota</taxon>
        <taxon>Actinomycetes</taxon>
        <taxon>Propionibacteriales</taxon>
        <taxon>Propionibacteriaceae</taxon>
        <taxon>Microlunatus</taxon>
    </lineage>
</organism>
<dbReference type="EMBL" id="BMMZ01000004">
    <property type="protein sequence ID" value="GGL61826.1"/>
    <property type="molecule type" value="Genomic_DNA"/>
</dbReference>
<dbReference type="AlphaFoldDB" id="A0A917W2N3"/>
<comment type="subcellular location">
    <subcellularLocation>
        <location evidence="1">Membrane</location>
        <topology evidence="1">Multi-pass membrane protein</topology>
    </subcellularLocation>
</comment>
<dbReference type="GO" id="GO:0016020">
    <property type="term" value="C:membrane"/>
    <property type="evidence" value="ECO:0007669"/>
    <property type="project" value="UniProtKB-SubCell"/>
</dbReference>
<feature type="domain" description="Lycopene cyclase" evidence="9">
    <location>
        <begin position="11"/>
        <end position="102"/>
    </location>
</feature>
<feature type="transmembrane region" description="Helical" evidence="8">
    <location>
        <begin position="12"/>
        <end position="29"/>
    </location>
</feature>
<dbReference type="GO" id="GO:0045436">
    <property type="term" value="F:lycopene beta cyclase activity"/>
    <property type="evidence" value="ECO:0007669"/>
    <property type="project" value="UniProtKB-ARBA"/>
</dbReference>
<evidence type="ECO:0000256" key="7">
    <source>
        <dbReference type="ARBA" id="ARBA00023235"/>
    </source>
</evidence>
<proteinExistence type="predicted"/>
<reference evidence="10" key="2">
    <citation type="submission" date="2020-09" db="EMBL/GenBank/DDBJ databases">
        <authorList>
            <person name="Sun Q."/>
            <person name="Zhou Y."/>
        </authorList>
    </citation>
    <scope>NUCLEOTIDE SEQUENCE</scope>
    <source>
        <strain evidence="10">CGMCC 4.7306</strain>
    </source>
</reference>
<evidence type="ECO:0000256" key="3">
    <source>
        <dbReference type="ARBA" id="ARBA00022692"/>
    </source>
</evidence>
<dbReference type="NCBIfam" id="TIGR03462">
    <property type="entry name" value="CarR_dom_SF"/>
    <property type="match status" value="1"/>
</dbReference>
<protein>
    <submittedName>
        <fullName evidence="10">Lycopene cyclase</fullName>
    </submittedName>
</protein>
<dbReference type="InterPro" id="IPR017825">
    <property type="entry name" value="Lycopene_cyclase_dom"/>
</dbReference>
<keyword evidence="11" id="KW-1185">Reference proteome</keyword>
<dbReference type="GO" id="GO:0016117">
    <property type="term" value="P:carotenoid biosynthetic process"/>
    <property type="evidence" value="ECO:0007669"/>
    <property type="project" value="UniProtKB-KW"/>
</dbReference>
<dbReference type="RefSeq" id="WP_229669926.1">
    <property type="nucleotide sequence ID" value="NZ_BMMZ01000004.1"/>
</dbReference>
<evidence type="ECO:0000313" key="11">
    <source>
        <dbReference type="Proteomes" id="UP000613840"/>
    </source>
</evidence>
<keyword evidence="7" id="KW-0413">Isomerase</keyword>
<dbReference type="Pfam" id="PF18916">
    <property type="entry name" value="Lycopene_cyc"/>
    <property type="match status" value="1"/>
</dbReference>
<keyword evidence="5 8" id="KW-1133">Transmembrane helix</keyword>
<evidence type="ECO:0000256" key="4">
    <source>
        <dbReference type="ARBA" id="ARBA00022746"/>
    </source>
</evidence>
<evidence type="ECO:0000259" key="9">
    <source>
        <dbReference type="Pfam" id="PF18916"/>
    </source>
</evidence>
<evidence type="ECO:0000256" key="1">
    <source>
        <dbReference type="ARBA" id="ARBA00004141"/>
    </source>
</evidence>